<dbReference type="PANTHER" id="PTHR13448:SF0">
    <property type="entry name" value="TRANSMEMBRANE PROTEIN 214"/>
    <property type="match status" value="1"/>
</dbReference>
<evidence type="ECO:0000256" key="5">
    <source>
        <dbReference type="ARBA" id="ARBA00022703"/>
    </source>
</evidence>
<dbReference type="GO" id="GO:0006915">
    <property type="term" value="P:apoptotic process"/>
    <property type="evidence" value="ECO:0007669"/>
    <property type="project" value="UniProtKB-KW"/>
</dbReference>
<keyword evidence="4 11" id="KW-0812">Transmembrane</keyword>
<name>A0AAD1X0C0_PELCU</name>
<evidence type="ECO:0000256" key="11">
    <source>
        <dbReference type="SAM" id="Phobius"/>
    </source>
</evidence>
<dbReference type="EMBL" id="CAKOES020000760">
    <property type="protein sequence ID" value="CAH2330567.1"/>
    <property type="molecule type" value="Genomic_DNA"/>
</dbReference>
<keyword evidence="7 11" id="KW-1133">Transmembrane helix</keyword>
<keyword evidence="8 11" id="KW-0472">Membrane</keyword>
<evidence type="ECO:0000256" key="4">
    <source>
        <dbReference type="ARBA" id="ARBA00022692"/>
    </source>
</evidence>
<evidence type="ECO:0000256" key="6">
    <source>
        <dbReference type="ARBA" id="ARBA00022824"/>
    </source>
</evidence>
<comment type="caution">
    <text evidence="12">The sequence shown here is derived from an EMBL/GenBank/DDBJ whole genome shotgun (WGS) entry which is preliminary data.</text>
</comment>
<evidence type="ECO:0000313" key="13">
    <source>
        <dbReference type="Proteomes" id="UP001295444"/>
    </source>
</evidence>
<evidence type="ECO:0000256" key="8">
    <source>
        <dbReference type="ARBA" id="ARBA00023136"/>
    </source>
</evidence>
<sequence>MRKSLQETVQSFNVTNGEFSAKGHNVRDIETCEETCQALTQKMKGRGIPWFRIFLVALVFISGFMIHDIRTHGSFEASSSAKLLHQSRLLPVIQLAWSKTSHICQQGHSWLEAHVPLYYSQAVEVLGPHLELLWVKFKEGAVYMSGKCSSFVNFVVDNLPWFIEWVQSRIPDSLYQLIEYLRELLLYLHRSYLLPAVGYTEETIHRAWQQYVDSC</sequence>
<comment type="subcellular location">
    <subcellularLocation>
        <location evidence="1">Endoplasmic reticulum membrane</location>
        <topology evidence="1">Multi-pass membrane protein</topology>
    </subcellularLocation>
</comment>
<organism evidence="12 13">
    <name type="scientific">Pelobates cultripes</name>
    <name type="common">Western spadefoot toad</name>
    <dbReference type="NCBI Taxonomy" id="61616"/>
    <lineage>
        <taxon>Eukaryota</taxon>
        <taxon>Metazoa</taxon>
        <taxon>Chordata</taxon>
        <taxon>Craniata</taxon>
        <taxon>Vertebrata</taxon>
        <taxon>Euteleostomi</taxon>
        <taxon>Amphibia</taxon>
        <taxon>Batrachia</taxon>
        <taxon>Anura</taxon>
        <taxon>Pelobatoidea</taxon>
        <taxon>Pelobatidae</taxon>
        <taxon>Pelobates</taxon>
    </lineage>
</organism>
<dbReference type="GO" id="GO:0005789">
    <property type="term" value="C:endoplasmic reticulum membrane"/>
    <property type="evidence" value="ECO:0007669"/>
    <property type="project" value="UniProtKB-SubCell"/>
</dbReference>
<evidence type="ECO:0000256" key="2">
    <source>
        <dbReference type="ARBA" id="ARBA00007984"/>
    </source>
</evidence>
<evidence type="ECO:0000256" key="9">
    <source>
        <dbReference type="ARBA" id="ARBA00023180"/>
    </source>
</evidence>
<gene>
    <name evidence="12" type="ORF">PECUL_23A012773</name>
</gene>
<dbReference type="InterPro" id="IPR019308">
    <property type="entry name" value="TMEM214"/>
</dbReference>
<dbReference type="Proteomes" id="UP001295444">
    <property type="component" value="Unassembled WGS sequence"/>
</dbReference>
<reference evidence="12" key="1">
    <citation type="submission" date="2022-03" db="EMBL/GenBank/DDBJ databases">
        <authorList>
            <person name="Alioto T."/>
            <person name="Alioto T."/>
            <person name="Gomez Garrido J."/>
        </authorList>
    </citation>
    <scope>NUCLEOTIDE SEQUENCE</scope>
</reference>
<dbReference type="Pfam" id="PF10151">
    <property type="entry name" value="TMEM214"/>
    <property type="match status" value="1"/>
</dbReference>
<comment type="similarity">
    <text evidence="2">Belongs to the TMEM214 family.</text>
</comment>
<evidence type="ECO:0000256" key="7">
    <source>
        <dbReference type="ARBA" id="ARBA00022989"/>
    </source>
</evidence>
<dbReference type="GO" id="GO:0005794">
    <property type="term" value="C:Golgi apparatus"/>
    <property type="evidence" value="ECO:0007669"/>
    <property type="project" value="TreeGrafter"/>
</dbReference>
<comment type="subunit">
    <text evidence="3">Constitutively interacts with CASP4; required for the localization of procaspase 4 to the ER.</text>
</comment>
<evidence type="ECO:0000256" key="1">
    <source>
        <dbReference type="ARBA" id="ARBA00004477"/>
    </source>
</evidence>
<comment type="function">
    <text evidence="10">Critical mediator, in cooperation with CASP4, of endoplasmic reticulum-stress induced apoptosis. Required or the activation of CASP4 following endoplasmic reticulum stress.</text>
</comment>
<keyword evidence="5" id="KW-0053">Apoptosis</keyword>
<evidence type="ECO:0000256" key="3">
    <source>
        <dbReference type="ARBA" id="ARBA00011720"/>
    </source>
</evidence>
<accession>A0AAD1X0C0</accession>
<proteinExistence type="inferred from homology"/>
<feature type="non-terminal residue" evidence="12">
    <location>
        <position position="1"/>
    </location>
</feature>
<dbReference type="AlphaFoldDB" id="A0AAD1X0C0"/>
<keyword evidence="13" id="KW-1185">Reference proteome</keyword>
<keyword evidence="6" id="KW-0256">Endoplasmic reticulum</keyword>
<feature type="transmembrane region" description="Helical" evidence="11">
    <location>
        <begin position="50"/>
        <end position="67"/>
    </location>
</feature>
<dbReference type="PANTHER" id="PTHR13448">
    <property type="entry name" value="TRANSMEMBRANE PROTEIN 214"/>
    <property type="match status" value="1"/>
</dbReference>
<protein>
    <submittedName>
        <fullName evidence="12">Transmembrane 214</fullName>
    </submittedName>
</protein>
<evidence type="ECO:0000313" key="12">
    <source>
        <dbReference type="EMBL" id="CAH2330567.1"/>
    </source>
</evidence>
<keyword evidence="9" id="KW-0325">Glycoprotein</keyword>
<evidence type="ECO:0000256" key="10">
    <source>
        <dbReference type="ARBA" id="ARBA00024938"/>
    </source>
</evidence>